<name>A0ABQ5S8J6_9CHLO</name>
<evidence type="ECO:0000313" key="1">
    <source>
        <dbReference type="EMBL" id="GLI66237.1"/>
    </source>
</evidence>
<proteinExistence type="predicted"/>
<feature type="non-terminal residue" evidence="1">
    <location>
        <position position="1"/>
    </location>
</feature>
<accession>A0ABQ5S8J6</accession>
<comment type="caution">
    <text evidence="1">The sequence shown here is derived from an EMBL/GenBank/DDBJ whole genome shotgun (WGS) entry which is preliminary data.</text>
</comment>
<organism evidence="1 2">
    <name type="scientific">Volvox africanus</name>
    <dbReference type="NCBI Taxonomy" id="51714"/>
    <lineage>
        <taxon>Eukaryota</taxon>
        <taxon>Viridiplantae</taxon>
        <taxon>Chlorophyta</taxon>
        <taxon>core chlorophytes</taxon>
        <taxon>Chlorophyceae</taxon>
        <taxon>CS clade</taxon>
        <taxon>Chlamydomonadales</taxon>
        <taxon>Volvocaceae</taxon>
        <taxon>Volvox</taxon>
    </lineage>
</organism>
<feature type="non-terminal residue" evidence="1">
    <location>
        <position position="177"/>
    </location>
</feature>
<dbReference type="Proteomes" id="UP001165090">
    <property type="component" value="Unassembled WGS sequence"/>
</dbReference>
<keyword evidence="2" id="KW-1185">Reference proteome</keyword>
<evidence type="ECO:0000313" key="2">
    <source>
        <dbReference type="Proteomes" id="UP001165090"/>
    </source>
</evidence>
<gene>
    <name evidence="1" type="ORF">VaNZ11_009977</name>
</gene>
<dbReference type="EMBL" id="BSDZ01000028">
    <property type="protein sequence ID" value="GLI66237.1"/>
    <property type="molecule type" value="Genomic_DNA"/>
</dbReference>
<sequence length="177" mass="18818">VSLWAPRLLAAAPRTLLRLTPRKQVLMLRSVTRAFQGAAAPLPPAIAGAWLAAFDASMSRARGQTLSYAAAGMAAARISPPAPWLARFRAAVRSRVSELGVREIAALVAGLGLHRRRPQARQCQHPLPAPLVPVERSWRQQHPDADEWGNAGLARALLRVLRGKLATAAAAAAAATV</sequence>
<protein>
    <submittedName>
        <fullName evidence="1">Uncharacterized protein</fullName>
    </submittedName>
</protein>
<reference evidence="1 2" key="1">
    <citation type="journal article" date="2023" name="IScience">
        <title>Expanded male sex-determining region conserved during the evolution of homothallism in the green alga Volvox.</title>
        <authorList>
            <person name="Yamamoto K."/>
            <person name="Matsuzaki R."/>
            <person name="Mahakham W."/>
            <person name="Heman W."/>
            <person name="Sekimoto H."/>
            <person name="Kawachi M."/>
            <person name="Minakuchi Y."/>
            <person name="Toyoda A."/>
            <person name="Nozaki H."/>
        </authorList>
    </citation>
    <scope>NUCLEOTIDE SEQUENCE [LARGE SCALE GENOMIC DNA]</scope>
    <source>
        <strain evidence="1 2">NIES-4468</strain>
    </source>
</reference>